<feature type="transmembrane region" description="Helical" evidence="5">
    <location>
        <begin position="44"/>
        <end position="62"/>
    </location>
</feature>
<dbReference type="AlphaFoldDB" id="A0A5C6ZK36"/>
<proteinExistence type="predicted"/>
<protein>
    <recommendedName>
        <fullName evidence="6">O-antigen ligase-related domain-containing protein</fullName>
    </recommendedName>
</protein>
<evidence type="ECO:0000256" key="5">
    <source>
        <dbReference type="SAM" id="Phobius"/>
    </source>
</evidence>
<comment type="subcellular location">
    <subcellularLocation>
        <location evidence="1">Membrane</location>
        <topology evidence="1">Multi-pass membrane protein</topology>
    </subcellularLocation>
</comment>
<organism evidence="7 8">
    <name type="scientific">Subsaximicrobium wynnwilliamsii</name>
    <dbReference type="NCBI Taxonomy" id="291179"/>
    <lineage>
        <taxon>Bacteria</taxon>
        <taxon>Pseudomonadati</taxon>
        <taxon>Bacteroidota</taxon>
        <taxon>Flavobacteriia</taxon>
        <taxon>Flavobacteriales</taxon>
        <taxon>Flavobacteriaceae</taxon>
        <taxon>Subsaximicrobium</taxon>
    </lineage>
</organism>
<keyword evidence="4 5" id="KW-0472">Membrane</keyword>
<dbReference type="InterPro" id="IPR051533">
    <property type="entry name" value="WaaL-like"/>
</dbReference>
<dbReference type="PANTHER" id="PTHR37422">
    <property type="entry name" value="TEICHURONIC ACID BIOSYNTHESIS PROTEIN TUAE"/>
    <property type="match status" value="1"/>
</dbReference>
<accession>A0A5C6ZK36</accession>
<keyword evidence="8" id="KW-1185">Reference proteome</keyword>
<feature type="transmembrane region" description="Helical" evidence="5">
    <location>
        <begin position="78"/>
        <end position="95"/>
    </location>
</feature>
<feature type="transmembrane region" description="Helical" evidence="5">
    <location>
        <begin position="291"/>
        <end position="310"/>
    </location>
</feature>
<feature type="transmembrane region" description="Helical" evidence="5">
    <location>
        <begin position="107"/>
        <end position="139"/>
    </location>
</feature>
<dbReference type="EMBL" id="VORO01000006">
    <property type="protein sequence ID" value="TXD89691.1"/>
    <property type="molecule type" value="Genomic_DNA"/>
</dbReference>
<dbReference type="Proteomes" id="UP000321578">
    <property type="component" value="Unassembled WGS sequence"/>
</dbReference>
<keyword evidence="3 5" id="KW-1133">Transmembrane helix</keyword>
<evidence type="ECO:0000256" key="2">
    <source>
        <dbReference type="ARBA" id="ARBA00022692"/>
    </source>
</evidence>
<evidence type="ECO:0000256" key="1">
    <source>
        <dbReference type="ARBA" id="ARBA00004141"/>
    </source>
</evidence>
<evidence type="ECO:0000256" key="3">
    <source>
        <dbReference type="ARBA" id="ARBA00022989"/>
    </source>
</evidence>
<gene>
    <name evidence="7" type="ORF">ESY86_07885</name>
</gene>
<dbReference type="InterPro" id="IPR007016">
    <property type="entry name" value="O-antigen_ligase-rel_domated"/>
</dbReference>
<feature type="domain" description="O-antigen ligase-related" evidence="6">
    <location>
        <begin position="115"/>
        <end position="275"/>
    </location>
</feature>
<dbReference type="GO" id="GO:0016020">
    <property type="term" value="C:membrane"/>
    <property type="evidence" value="ECO:0007669"/>
    <property type="project" value="UniProtKB-SubCell"/>
</dbReference>
<evidence type="ECO:0000313" key="8">
    <source>
        <dbReference type="Proteomes" id="UP000321578"/>
    </source>
</evidence>
<dbReference type="PANTHER" id="PTHR37422:SF13">
    <property type="entry name" value="LIPOPOLYSACCHARIDE BIOSYNTHESIS PROTEIN PA4999-RELATED"/>
    <property type="match status" value="1"/>
</dbReference>
<reference evidence="7 8" key="1">
    <citation type="submission" date="2019-08" db="EMBL/GenBank/DDBJ databases">
        <title>Genomes of Subsaximicrobium wynnwilliamsii strains.</title>
        <authorList>
            <person name="Bowman J.P."/>
        </authorList>
    </citation>
    <scope>NUCLEOTIDE SEQUENCE [LARGE SCALE GENOMIC DNA]</scope>
    <source>
        <strain evidence="7 8">2-80-2</strain>
    </source>
</reference>
<sequence length="346" mass="40235">MAYSENLVFGLKRINVFLPVSFLPAVILSEKLNNKMIQSVLNILKYWVIAVFSYYIILHVFIDERVLSTFVPYVMNDRLGISQFYILFIVLIPFLKSINDIFQRKRLILNIACCCFFTFCILLLANKTALVILLAFTIFKTFNALKQYNKITVSLSAVAIITILVGVIYMTPNLKKRIDVMIKTVDFDIETIITKNSVTFTKNTLEHRLLINYIAISEIKKSFPFGVGIGDTQDVLFSNYKKINFKQGIRNNFNNHNQYIDEFLKSGIFGGFYFLFLMFSLIKLGSVRDQFYSFITIFFAFSCLFESYLFRQHGIIIFSFMIPLFLKYDEQLRVSKEPISNELDIS</sequence>
<dbReference type="OrthoDB" id="1631746at2"/>
<keyword evidence="2 5" id="KW-0812">Transmembrane</keyword>
<comment type="caution">
    <text evidence="7">The sequence shown here is derived from an EMBL/GenBank/DDBJ whole genome shotgun (WGS) entry which is preliminary data.</text>
</comment>
<evidence type="ECO:0000313" key="7">
    <source>
        <dbReference type="EMBL" id="TXD89691.1"/>
    </source>
</evidence>
<dbReference type="Pfam" id="PF04932">
    <property type="entry name" value="Wzy_C"/>
    <property type="match status" value="1"/>
</dbReference>
<feature type="transmembrane region" description="Helical" evidence="5">
    <location>
        <begin position="151"/>
        <end position="171"/>
    </location>
</feature>
<evidence type="ECO:0000259" key="6">
    <source>
        <dbReference type="Pfam" id="PF04932"/>
    </source>
</evidence>
<name>A0A5C6ZK36_9FLAO</name>
<feature type="transmembrane region" description="Helical" evidence="5">
    <location>
        <begin position="263"/>
        <end position="285"/>
    </location>
</feature>
<dbReference type="RefSeq" id="WP_147086049.1">
    <property type="nucleotide sequence ID" value="NZ_VORM01000019.1"/>
</dbReference>
<evidence type="ECO:0000256" key="4">
    <source>
        <dbReference type="ARBA" id="ARBA00023136"/>
    </source>
</evidence>